<reference evidence="1 2" key="1">
    <citation type="submission" date="2020-07" db="EMBL/GenBank/DDBJ databases">
        <title>Huge and variable diversity of episymbiotic CPR bacteria and DPANN archaea in groundwater ecosystems.</title>
        <authorList>
            <person name="He C.Y."/>
            <person name="Keren R."/>
            <person name="Whittaker M."/>
            <person name="Farag I.F."/>
            <person name="Doudna J."/>
            <person name="Cate J.H.D."/>
            <person name="Banfield J.F."/>
        </authorList>
    </citation>
    <scope>NUCLEOTIDE SEQUENCE [LARGE SCALE GENOMIC DNA]</scope>
    <source>
        <strain evidence="1">NC_groundwater_70_Ag_B-0.1um_54_66</strain>
    </source>
</reference>
<gene>
    <name evidence="1" type="ORF">HYS17_01970</name>
</gene>
<sequence>MDKYRIWINRSDDLAARTAALTLDLGDEQAAAERQRLRSAFNRSVVDSIQTFSRDHGYDAEVDFSNLVIGSNVALLPASPVFAAALMKRQLPHVGRIDPVAARGHTSAPECVCD</sequence>
<accession>A0A7T5R2Y2</accession>
<dbReference type="AlphaFoldDB" id="A0A7T5R2Y2"/>
<dbReference type="EMBL" id="CP066681">
    <property type="protein sequence ID" value="QQG36578.1"/>
    <property type="molecule type" value="Genomic_DNA"/>
</dbReference>
<proteinExistence type="predicted"/>
<organism evidence="1 2">
    <name type="scientific">Micavibrio aeruginosavorus</name>
    <dbReference type="NCBI Taxonomy" id="349221"/>
    <lineage>
        <taxon>Bacteria</taxon>
        <taxon>Pseudomonadati</taxon>
        <taxon>Bdellovibrionota</taxon>
        <taxon>Bdellovibrionia</taxon>
        <taxon>Bdellovibrionales</taxon>
        <taxon>Pseudobdellovibrionaceae</taxon>
        <taxon>Micavibrio</taxon>
    </lineage>
</organism>
<evidence type="ECO:0000313" key="2">
    <source>
        <dbReference type="Proteomes" id="UP000595362"/>
    </source>
</evidence>
<evidence type="ECO:0000313" key="1">
    <source>
        <dbReference type="EMBL" id="QQG36578.1"/>
    </source>
</evidence>
<name>A0A7T5R2Y2_9BACT</name>
<protein>
    <submittedName>
        <fullName evidence="1">Uncharacterized protein</fullName>
    </submittedName>
</protein>
<dbReference type="Proteomes" id="UP000595362">
    <property type="component" value="Chromosome"/>
</dbReference>